<dbReference type="Proteomes" id="UP000192501">
    <property type="component" value="Unassembled WGS sequence"/>
</dbReference>
<sequence length="63" mass="7190">MNINRKDDDRDNVNKGSVDNNDKRVKDDDREIISDRLNKLGCSSSTDFGINKIQCCFLANQNI</sequence>
<dbReference type="VEuPathDB" id="MicrosporidiaDB:A0H76_1036"/>
<organism evidence="2 3">
    <name type="scientific">Hepatospora eriocheir</name>
    <dbReference type="NCBI Taxonomy" id="1081669"/>
    <lineage>
        <taxon>Eukaryota</taxon>
        <taxon>Fungi</taxon>
        <taxon>Fungi incertae sedis</taxon>
        <taxon>Microsporidia</taxon>
        <taxon>Hepatosporidae</taxon>
        <taxon>Hepatospora</taxon>
    </lineage>
</organism>
<feature type="compositionally biased region" description="Basic and acidic residues" evidence="1">
    <location>
        <begin position="1"/>
        <end position="13"/>
    </location>
</feature>
<feature type="region of interest" description="Disordered" evidence="1">
    <location>
        <begin position="1"/>
        <end position="28"/>
    </location>
</feature>
<evidence type="ECO:0000256" key="1">
    <source>
        <dbReference type="SAM" id="MobiDB-lite"/>
    </source>
</evidence>
<comment type="caution">
    <text evidence="2">The sequence shown here is derived from an EMBL/GenBank/DDBJ whole genome shotgun (WGS) entry which is preliminary data.</text>
</comment>
<accession>A0A1X0Q671</accession>
<evidence type="ECO:0000313" key="2">
    <source>
        <dbReference type="EMBL" id="ORD95265.1"/>
    </source>
</evidence>
<proteinExistence type="predicted"/>
<dbReference type="EMBL" id="LTAI01001570">
    <property type="protein sequence ID" value="ORD95265.1"/>
    <property type="molecule type" value="Genomic_DNA"/>
</dbReference>
<gene>
    <name evidence="2" type="ORF">A0H76_1036</name>
</gene>
<name>A0A1X0Q671_9MICR</name>
<dbReference type="AlphaFoldDB" id="A0A1X0Q671"/>
<reference evidence="2 3" key="1">
    <citation type="journal article" date="2017" name="Environ. Microbiol.">
        <title>Decay of the glycolytic pathway and adaptation to intranuclear parasitism within Enterocytozoonidae microsporidia.</title>
        <authorList>
            <person name="Wiredu Boakye D."/>
            <person name="Jaroenlak P."/>
            <person name="Prachumwat A."/>
            <person name="Williams T.A."/>
            <person name="Bateman K.S."/>
            <person name="Itsathitphaisarn O."/>
            <person name="Sritunyalucksana K."/>
            <person name="Paszkiewicz K.H."/>
            <person name="Moore K.A."/>
            <person name="Stentiford G.D."/>
            <person name="Williams B.A."/>
        </authorList>
    </citation>
    <scope>NUCLEOTIDE SEQUENCE [LARGE SCALE GENOMIC DNA]</scope>
    <source>
        <strain evidence="3">canceri</strain>
    </source>
</reference>
<protein>
    <submittedName>
        <fullName evidence="2">Uncharacterized protein</fullName>
    </submittedName>
</protein>
<evidence type="ECO:0000313" key="3">
    <source>
        <dbReference type="Proteomes" id="UP000192501"/>
    </source>
</evidence>